<dbReference type="GO" id="GO:0009893">
    <property type="term" value="P:positive regulation of metabolic process"/>
    <property type="evidence" value="ECO:0007669"/>
    <property type="project" value="UniProtKB-ARBA"/>
</dbReference>
<evidence type="ECO:0000256" key="1">
    <source>
        <dbReference type="ARBA" id="ARBA00022723"/>
    </source>
</evidence>
<name>A0A319DAE9_9EURO</name>
<dbReference type="GO" id="GO:0006351">
    <property type="term" value="P:DNA-templated transcription"/>
    <property type="evidence" value="ECO:0007669"/>
    <property type="project" value="InterPro"/>
</dbReference>
<dbReference type="Gene3D" id="4.10.240.10">
    <property type="entry name" value="Zn(2)-C6 fungal-type DNA-binding domain"/>
    <property type="match status" value="1"/>
</dbReference>
<dbReference type="InterPro" id="IPR036864">
    <property type="entry name" value="Zn2-C6_fun-type_DNA-bd_sf"/>
</dbReference>
<evidence type="ECO:0000256" key="4">
    <source>
        <dbReference type="ARBA" id="ARBA00023163"/>
    </source>
</evidence>
<evidence type="ECO:0000256" key="3">
    <source>
        <dbReference type="ARBA" id="ARBA00023125"/>
    </source>
</evidence>
<sequence length="557" mass="62059">MSSPSSTPGSAHPTPKRRRVRKGTFSCWECKHRKRRCKFEPASSPICVYCRSHGSPCISQEHADPRGSDETIQERVIHVEALVGHLIQQRNNRQPSRVSQAFDPNGGSLAFRSKPGCLPRNVHPQPSPTSSHPTTTPGHPIHRARRFIQLALGLQQLQFTPSDDPALQLKESTTETARRYLGLASCHVTSQDILVDSMDGLDTLLLEEARYHVNSGNLRAAWLLFRRALNISEMIGVSQRSGTPSTHAKSIWSQLVFNDRFLSLMLGLPFAVNDHGISSGQALDAYPPVRRLDRVHCVLAGRIIARNLRMRHREPVLEHTANRYDDYGVTRDIDAELKKVALPVPVECWEIPTLDAALSDTEKMDMISRLITQMHHANASALPADYYAYSKQAVPAASREVLTRCLAFRNIRPVLSYRGLQPKAYTAAVALLLSHIERHRVGPASVLEHQRPQDLVLIQKVLQTLNKLIAIEAENITSEQQALKLPMPYFGPICIMREPEDTPMVGPAWSVSLNPSAAVYNHPEILNGETLPDTLPNTLPSPTTLPAPNLQNHNYTT</sequence>
<evidence type="ECO:0000256" key="6">
    <source>
        <dbReference type="SAM" id="MobiDB-lite"/>
    </source>
</evidence>
<evidence type="ECO:0000256" key="5">
    <source>
        <dbReference type="ARBA" id="ARBA00023242"/>
    </source>
</evidence>
<protein>
    <recommendedName>
        <fullName evidence="7">Zn(2)-C6 fungal-type domain-containing protein</fullName>
    </recommendedName>
</protein>
<reference evidence="8 9" key="1">
    <citation type="submission" date="2018-02" db="EMBL/GenBank/DDBJ databases">
        <title>The genomes of Aspergillus section Nigri reveals drivers in fungal speciation.</title>
        <authorList>
            <consortium name="DOE Joint Genome Institute"/>
            <person name="Vesth T.C."/>
            <person name="Nybo J."/>
            <person name="Theobald S."/>
            <person name="Brandl J."/>
            <person name="Frisvad J.C."/>
            <person name="Nielsen K.F."/>
            <person name="Lyhne E.K."/>
            <person name="Kogle M.E."/>
            <person name="Kuo A."/>
            <person name="Riley R."/>
            <person name="Clum A."/>
            <person name="Nolan M."/>
            <person name="Lipzen A."/>
            <person name="Salamov A."/>
            <person name="Henrissat B."/>
            <person name="Wiebenga A."/>
            <person name="De vries R.P."/>
            <person name="Grigoriev I.V."/>
            <person name="Mortensen U.H."/>
            <person name="Andersen M.R."/>
            <person name="Baker S.E."/>
        </authorList>
    </citation>
    <scope>NUCLEOTIDE SEQUENCE [LARGE SCALE GENOMIC DNA]</scope>
    <source>
        <strain evidence="8 9">CBS 707.79</strain>
    </source>
</reference>
<keyword evidence="5" id="KW-0539">Nucleus</keyword>
<feature type="region of interest" description="Disordered" evidence="6">
    <location>
        <begin position="113"/>
        <end position="140"/>
    </location>
</feature>
<feature type="region of interest" description="Disordered" evidence="6">
    <location>
        <begin position="536"/>
        <end position="557"/>
    </location>
</feature>
<evidence type="ECO:0000259" key="7">
    <source>
        <dbReference type="PROSITE" id="PS00463"/>
    </source>
</evidence>
<dbReference type="PANTHER" id="PTHR47840">
    <property type="entry name" value="ZN(II)2CYS6 TRANSCRIPTION FACTOR (EUROFUNG)-RELATED"/>
    <property type="match status" value="1"/>
</dbReference>
<dbReference type="PROSITE" id="PS00463">
    <property type="entry name" value="ZN2_CY6_FUNGAL_1"/>
    <property type="match status" value="1"/>
</dbReference>
<dbReference type="OrthoDB" id="5392779at2759"/>
<evidence type="ECO:0000313" key="9">
    <source>
        <dbReference type="Proteomes" id="UP000247810"/>
    </source>
</evidence>
<keyword evidence="1" id="KW-0479">Metal-binding</keyword>
<dbReference type="InterPro" id="IPR001138">
    <property type="entry name" value="Zn2Cys6_DnaBD"/>
</dbReference>
<accession>A0A319DAE9</accession>
<dbReference type="GO" id="GO:0003677">
    <property type="term" value="F:DNA binding"/>
    <property type="evidence" value="ECO:0007669"/>
    <property type="project" value="UniProtKB-KW"/>
</dbReference>
<dbReference type="GO" id="GO:0000981">
    <property type="term" value="F:DNA-binding transcription factor activity, RNA polymerase II-specific"/>
    <property type="evidence" value="ECO:0007669"/>
    <property type="project" value="InterPro"/>
</dbReference>
<dbReference type="CDD" id="cd12148">
    <property type="entry name" value="fungal_TF_MHR"/>
    <property type="match status" value="1"/>
</dbReference>
<proteinExistence type="predicted"/>
<dbReference type="EMBL" id="KZ825949">
    <property type="protein sequence ID" value="PYH91337.1"/>
    <property type="molecule type" value="Genomic_DNA"/>
</dbReference>
<feature type="compositionally biased region" description="Low complexity" evidence="6">
    <location>
        <begin position="536"/>
        <end position="550"/>
    </location>
</feature>
<feature type="domain" description="Zn(2)-C6 fungal-type" evidence="7">
    <location>
        <begin position="26"/>
        <end position="57"/>
    </location>
</feature>
<dbReference type="SUPFAM" id="SSF57701">
    <property type="entry name" value="Zn2/Cys6 DNA-binding domain"/>
    <property type="match status" value="1"/>
</dbReference>
<gene>
    <name evidence="8" type="ORF">BO71DRAFT_486382</name>
</gene>
<dbReference type="InterPro" id="IPR007219">
    <property type="entry name" value="XnlR_reg_dom"/>
</dbReference>
<evidence type="ECO:0000313" key="8">
    <source>
        <dbReference type="EMBL" id="PYH91337.1"/>
    </source>
</evidence>
<dbReference type="SMART" id="SM00906">
    <property type="entry name" value="Fungal_trans"/>
    <property type="match status" value="1"/>
</dbReference>
<organism evidence="8 9">
    <name type="scientific">Aspergillus ellipticus CBS 707.79</name>
    <dbReference type="NCBI Taxonomy" id="1448320"/>
    <lineage>
        <taxon>Eukaryota</taxon>
        <taxon>Fungi</taxon>
        <taxon>Dikarya</taxon>
        <taxon>Ascomycota</taxon>
        <taxon>Pezizomycotina</taxon>
        <taxon>Eurotiomycetes</taxon>
        <taxon>Eurotiomycetidae</taxon>
        <taxon>Eurotiales</taxon>
        <taxon>Aspergillaceae</taxon>
        <taxon>Aspergillus</taxon>
        <taxon>Aspergillus subgen. Circumdati</taxon>
    </lineage>
</organism>
<keyword evidence="2" id="KW-0805">Transcription regulation</keyword>
<dbReference type="Pfam" id="PF00172">
    <property type="entry name" value="Zn_clus"/>
    <property type="match status" value="1"/>
</dbReference>
<dbReference type="Proteomes" id="UP000247810">
    <property type="component" value="Unassembled WGS sequence"/>
</dbReference>
<feature type="compositionally biased region" description="Low complexity" evidence="6">
    <location>
        <begin position="128"/>
        <end position="139"/>
    </location>
</feature>
<dbReference type="VEuPathDB" id="FungiDB:BO71DRAFT_486382"/>
<dbReference type="GO" id="GO:0008270">
    <property type="term" value="F:zinc ion binding"/>
    <property type="evidence" value="ECO:0007669"/>
    <property type="project" value="InterPro"/>
</dbReference>
<dbReference type="SMART" id="SM00066">
    <property type="entry name" value="GAL4"/>
    <property type="match status" value="1"/>
</dbReference>
<dbReference type="PANTHER" id="PTHR47840:SF1">
    <property type="entry name" value="ZN(II)2CYS6 TRANSCRIPTION FACTOR (EUROFUNG)"/>
    <property type="match status" value="1"/>
</dbReference>
<dbReference type="AlphaFoldDB" id="A0A319DAE9"/>
<keyword evidence="9" id="KW-1185">Reference proteome</keyword>
<dbReference type="STRING" id="1448320.A0A319DAE9"/>
<keyword evidence="3" id="KW-0238">DNA-binding</keyword>
<evidence type="ECO:0000256" key="2">
    <source>
        <dbReference type="ARBA" id="ARBA00023015"/>
    </source>
</evidence>
<keyword evidence="4" id="KW-0804">Transcription</keyword>